<accession>A0A2M7XD65</accession>
<dbReference type="Pfam" id="PF00535">
    <property type="entry name" value="Glycos_transf_2"/>
    <property type="match status" value="1"/>
</dbReference>
<name>A0A2M7XD65_9BACT</name>
<comment type="caution">
    <text evidence="5">The sequence shown here is derived from an EMBL/GenBank/DDBJ whole genome shotgun (WGS) entry which is preliminary data.</text>
</comment>
<keyword evidence="2" id="KW-0328">Glycosyltransferase</keyword>
<evidence type="ECO:0000256" key="2">
    <source>
        <dbReference type="ARBA" id="ARBA00022676"/>
    </source>
</evidence>
<protein>
    <recommendedName>
        <fullName evidence="4">Glycosyltransferase 2-like domain-containing protein</fullName>
    </recommendedName>
</protein>
<organism evidence="5 6">
    <name type="scientific">Candidatus Uhrbacteria bacterium CG_4_9_14_3_um_filter_41_35</name>
    <dbReference type="NCBI Taxonomy" id="1975034"/>
    <lineage>
        <taxon>Bacteria</taxon>
        <taxon>Candidatus Uhriibacteriota</taxon>
    </lineage>
</organism>
<dbReference type="GO" id="GO:0016757">
    <property type="term" value="F:glycosyltransferase activity"/>
    <property type="evidence" value="ECO:0007669"/>
    <property type="project" value="UniProtKB-KW"/>
</dbReference>
<reference evidence="6" key="1">
    <citation type="submission" date="2017-09" db="EMBL/GenBank/DDBJ databases">
        <title>Depth-based differentiation of microbial function through sediment-hosted aquifers and enrichment of novel symbionts in the deep terrestrial subsurface.</title>
        <authorList>
            <person name="Probst A.J."/>
            <person name="Ladd B."/>
            <person name="Jarett J.K."/>
            <person name="Geller-Mcgrath D.E."/>
            <person name="Sieber C.M.K."/>
            <person name="Emerson J.B."/>
            <person name="Anantharaman K."/>
            <person name="Thomas B.C."/>
            <person name="Malmstrom R."/>
            <person name="Stieglmeier M."/>
            <person name="Klingl A."/>
            <person name="Woyke T."/>
            <person name="Ryan C.M."/>
            <person name="Banfield J.F."/>
        </authorList>
    </citation>
    <scope>NUCLEOTIDE SEQUENCE [LARGE SCALE GENOMIC DNA]</scope>
</reference>
<dbReference type="AlphaFoldDB" id="A0A2M7XD65"/>
<dbReference type="InterPro" id="IPR029044">
    <property type="entry name" value="Nucleotide-diphossugar_trans"/>
</dbReference>
<evidence type="ECO:0000256" key="1">
    <source>
        <dbReference type="ARBA" id="ARBA00006739"/>
    </source>
</evidence>
<dbReference type="Proteomes" id="UP000231263">
    <property type="component" value="Unassembled WGS sequence"/>
</dbReference>
<proteinExistence type="inferred from homology"/>
<sequence length="349" mass="40601">MTKIYVHFLVWNDRIYLPDLFESFEKQTYSEFTVRILDNGSTDDTLKYLQTYYPKTIVGRNVKNLGFAPGFNQLIKFSIEHRIDEDEDPYFLLMNSDMILDENCIAEMVKVLDENTDVGAVQPKLYRAFGENTGNEVLEETVKSDILDSTGMNVGKDWRMSDRGAGELDKGQYDNKLGLFGPTGTIGLYRLSVIQKVMLNDEFYDGEFFAYREDCDLAWRLQKLGIITKFAPQAIAWHYRGMYGAEKQTWLDRIKNRRNQRPFFAALSTRNQLLVLLKNLSFADFIRSAPQLIFGEGARVLYGFIFEKQTRGRLLSIWRLARRALKDRKLITETQIKSNAEIRKYVRNS</sequence>
<dbReference type="SUPFAM" id="SSF53448">
    <property type="entry name" value="Nucleotide-diphospho-sugar transferases"/>
    <property type="match status" value="1"/>
</dbReference>
<dbReference type="PANTHER" id="PTHR43179">
    <property type="entry name" value="RHAMNOSYLTRANSFERASE WBBL"/>
    <property type="match status" value="1"/>
</dbReference>
<feature type="domain" description="Glycosyltransferase 2-like" evidence="4">
    <location>
        <begin position="11"/>
        <end position="140"/>
    </location>
</feature>
<comment type="similarity">
    <text evidence="1">Belongs to the glycosyltransferase 2 family.</text>
</comment>
<keyword evidence="3" id="KW-0808">Transferase</keyword>
<dbReference type="InterPro" id="IPR001173">
    <property type="entry name" value="Glyco_trans_2-like"/>
</dbReference>
<gene>
    <name evidence="5" type="ORF">CO173_04635</name>
</gene>
<dbReference type="Gene3D" id="3.90.550.10">
    <property type="entry name" value="Spore Coat Polysaccharide Biosynthesis Protein SpsA, Chain A"/>
    <property type="match status" value="1"/>
</dbReference>
<evidence type="ECO:0000313" key="5">
    <source>
        <dbReference type="EMBL" id="PJA45828.1"/>
    </source>
</evidence>
<dbReference type="EMBL" id="PFWT01000025">
    <property type="protein sequence ID" value="PJA45828.1"/>
    <property type="molecule type" value="Genomic_DNA"/>
</dbReference>
<evidence type="ECO:0000313" key="6">
    <source>
        <dbReference type="Proteomes" id="UP000231263"/>
    </source>
</evidence>
<dbReference type="PANTHER" id="PTHR43179:SF12">
    <property type="entry name" value="GALACTOFURANOSYLTRANSFERASE GLFT2"/>
    <property type="match status" value="1"/>
</dbReference>
<evidence type="ECO:0000256" key="3">
    <source>
        <dbReference type="ARBA" id="ARBA00022679"/>
    </source>
</evidence>
<evidence type="ECO:0000259" key="4">
    <source>
        <dbReference type="Pfam" id="PF00535"/>
    </source>
</evidence>